<sequence>MQNAFFGSPERRRGVVPTSYYGRQTFHGNTGHGTIIPMIDPKLTDSILSLESLTFKEYFSDIIDIVDEDTETENKTLYVLPLKKRHNLLYLKVTALESEILALVDSGASSTFIGKEVYHRAITYGVELINNIRGNVTTAVGVVEPIKGWIKLSIKIKRVAKQLTRVAKQLTVRVLDKLDYDLILGIDVLEIFEINIDFSTCT</sequence>
<proteinExistence type="predicted"/>
<dbReference type="CDD" id="cd00303">
    <property type="entry name" value="retropepsin_like"/>
    <property type="match status" value="1"/>
</dbReference>
<dbReference type="GO" id="GO:0006508">
    <property type="term" value="P:proteolysis"/>
    <property type="evidence" value="ECO:0007669"/>
    <property type="project" value="InterPro"/>
</dbReference>
<keyword evidence="3" id="KW-1185">Reference proteome</keyword>
<dbReference type="Proteomes" id="UP000215335">
    <property type="component" value="Unassembled WGS sequence"/>
</dbReference>
<organism evidence="2 3">
    <name type="scientific">Trichomalopsis sarcophagae</name>
    <dbReference type="NCBI Taxonomy" id="543379"/>
    <lineage>
        <taxon>Eukaryota</taxon>
        <taxon>Metazoa</taxon>
        <taxon>Ecdysozoa</taxon>
        <taxon>Arthropoda</taxon>
        <taxon>Hexapoda</taxon>
        <taxon>Insecta</taxon>
        <taxon>Pterygota</taxon>
        <taxon>Neoptera</taxon>
        <taxon>Endopterygota</taxon>
        <taxon>Hymenoptera</taxon>
        <taxon>Apocrita</taxon>
        <taxon>Proctotrupomorpha</taxon>
        <taxon>Chalcidoidea</taxon>
        <taxon>Pteromalidae</taxon>
        <taxon>Pteromalinae</taxon>
        <taxon>Trichomalopsis</taxon>
    </lineage>
</organism>
<dbReference type="SUPFAM" id="SSF50630">
    <property type="entry name" value="Acid proteases"/>
    <property type="match status" value="1"/>
</dbReference>
<protein>
    <recommendedName>
        <fullName evidence="1">Aspartic peptidase DDI1-type domain-containing protein</fullName>
    </recommendedName>
</protein>
<dbReference type="Gene3D" id="2.40.70.10">
    <property type="entry name" value="Acid Proteases"/>
    <property type="match status" value="1"/>
</dbReference>
<comment type="caution">
    <text evidence="2">The sequence shown here is derived from an EMBL/GenBank/DDBJ whole genome shotgun (WGS) entry which is preliminary data.</text>
</comment>
<evidence type="ECO:0000313" key="3">
    <source>
        <dbReference type="Proteomes" id="UP000215335"/>
    </source>
</evidence>
<dbReference type="InterPro" id="IPR019103">
    <property type="entry name" value="Peptidase_aspartic_DDI1-type"/>
</dbReference>
<evidence type="ECO:0000259" key="1">
    <source>
        <dbReference type="Pfam" id="PF09668"/>
    </source>
</evidence>
<dbReference type="InterPro" id="IPR021109">
    <property type="entry name" value="Peptidase_aspartic_dom_sf"/>
</dbReference>
<dbReference type="Pfam" id="PF09668">
    <property type="entry name" value="Asp_protease"/>
    <property type="match status" value="1"/>
</dbReference>
<gene>
    <name evidence="2" type="ORF">TSAR_016422</name>
</gene>
<dbReference type="EMBL" id="NNAY01002870">
    <property type="protein sequence ID" value="OXU20407.1"/>
    <property type="molecule type" value="Genomic_DNA"/>
</dbReference>
<feature type="domain" description="Aspartic peptidase DDI1-type" evidence="1">
    <location>
        <begin position="87"/>
        <end position="197"/>
    </location>
</feature>
<name>A0A232EQ13_9HYME</name>
<accession>A0A232EQ13</accession>
<evidence type="ECO:0000313" key="2">
    <source>
        <dbReference type="EMBL" id="OXU20407.1"/>
    </source>
</evidence>
<reference evidence="2 3" key="1">
    <citation type="journal article" date="2017" name="Curr. Biol.">
        <title>The Evolution of Venom by Co-option of Single-Copy Genes.</title>
        <authorList>
            <person name="Martinson E.O."/>
            <person name="Mrinalini"/>
            <person name="Kelkar Y.D."/>
            <person name="Chang C.H."/>
            <person name="Werren J.H."/>
        </authorList>
    </citation>
    <scope>NUCLEOTIDE SEQUENCE [LARGE SCALE GENOMIC DNA]</scope>
    <source>
        <strain evidence="2 3">Alberta</strain>
        <tissue evidence="2">Whole body</tissue>
    </source>
</reference>
<dbReference type="GO" id="GO:0004190">
    <property type="term" value="F:aspartic-type endopeptidase activity"/>
    <property type="evidence" value="ECO:0007669"/>
    <property type="project" value="InterPro"/>
</dbReference>
<dbReference type="AlphaFoldDB" id="A0A232EQ13"/>